<organism evidence="7 8">
    <name type="scientific">Brevibacterium luteolum</name>
    <dbReference type="NCBI Taxonomy" id="199591"/>
    <lineage>
        <taxon>Bacteria</taxon>
        <taxon>Bacillati</taxon>
        <taxon>Actinomycetota</taxon>
        <taxon>Actinomycetes</taxon>
        <taxon>Micrococcales</taxon>
        <taxon>Brevibacteriaceae</taxon>
        <taxon>Brevibacterium</taxon>
    </lineage>
</organism>
<sequence length="272" mass="28735">MSFAFAPAWLFVPADRPDRYRKAADRSDIVIVDLEDAVAEADKAAARKALAEHCAGDDALDPARTVIRVNAPDTEHFAADLELLAGLPFTHVMLPKAEGAAGPEALAGYEVIALIETAKGGISAAEVAAAENVAALMWGAEDLTADLGGGSSHKADGTYRDVCRTVRSLTLLAAKAHGKRALDAIWAAIDDLDGLAVETEDAVESGFDGKVSIHPKHIAVVREAFAPTDEQLTWAREVLALAETSSGAFSYEGKMIDAPLLKHAQTIVDRAR</sequence>
<keyword evidence="3 5" id="KW-0460">Magnesium</keyword>
<dbReference type="InterPro" id="IPR005000">
    <property type="entry name" value="Aldolase/citrate-lyase_domain"/>
</dbReference>
<dbReference type="AlphaFoldDB" id="A0A2N6PIX2"/>
<evidence type="ECO:0000256" key="2">
    <source>
        <dbReference type="ARBA" id="ARBA00022723"/>
    </source>
</evidence>
<name>A0A2N6PIX2_9MICO</name>
<feature type="domain" description="HpcH/HpaI aldolase/citrate lyase" evidence="6">
    <location>
        <begin position="10"/>
        <end position="215"/>
    </location>
</feature>
<dbReference type="PIRSF" id="PIRSF015582">
    <property type="entry name" value="Cit_lyase_B"/>
    <property type="match status" value="1"/>
</dbReference>
<feature type="binding site" evidence="4">
    <location>
        <position position="68"/>
    </location>
    <ligand>
        <name>substrate</name>
    </ligand>
</feature>
<dbReference type="PANTHER" id="PTHR32308">
    <property type="entry name" value="LYASE BETA SUBUNIT, PUTATIVE (AFU_ORTHOLOGUE AFUA_4G13030)-RELATED"/>
    <property type="match status" value="1"/>
</dbReference>
<comment type="caution">
    <text evidence="7">The sequence shown here is derived from an EMBL/GenBank/DDBJ whole genome shotgun (WGS) entry which is preliminary data.</text>
</comment>
<dbReference type="GO" id="GO:0006107">
    <property type="term" value="P:oxaloacetate metabolic process"/>
    <property type="evidence" value="ECO:0007669"/>
    <property type="project" value="TreeGrafter"/>
</dbReference>
<dbReference type="InterPro" id="IPR011206">
    <property type="entry name" value="Citrate_lyase_beta/mcl1/mcl2"/>
</dbReference>
<comment type="cofactor">
    <cofactor evidence="1">
        <name>Mg(2+)</name>
        <dbReference type="ChEBI" id="CHEBI:18420"/>
    </cofactor>
</comment>
<dbReference type="Proteomes" id="UP000235703">
    <property type="component" value="Unassembled WGS sequence"/>
</dbReference>
<dbReference type="GO" id="GO:0000287">
    <property type="term" value="F:magnesium ion binding"/>
    <property type="evidence" value="ECO:0007669"/>
    <property type="project" value="TreeGrafter"/>
</dbReference>
<gene>
    <name evidence="7" type="ORF">CJ198_04680</name>
</gene>
<dbReference type="RefSeq" id="WP_102161263.1">
    <property type="nucleotide sequence ID" value="NZ_PNFZ01000002.1"/>
</dbReference>
<reference evidence="7 8" key="1">
    <citation type="submission" date="2017-09" db="EMBL/GenBank/DDBJ databases">
        <title>Bacterial strain isolated from the female urinary microbiota.</title>
        <authorList>
            <person name="Thomas-White K."/>
            <person name="Kumar N."/>
            <person name="Forster S."/>
            <person name="Putonti C."/>
            <person name="Lawley T."/>
            <person name="Wolfe A.J."/>
        </authorList>
    </citation>
    <scope>NUCLEOTIDE SEQUENCE [LARGE SCALE GENOMIC DNA]</scope>
    <source>
        <strain evidence="7 8">UMB0680</strain>
    </source>
</reference>
<keyword evidence="2 5" id="KW-0479">Metal-binding</keyword>
<accession>A0A2N6PIX2</accession>
<dbReference type="Gene3D" id="3.20.20.60">
    <property type="entry name" value="Phosphoenolpyruvate-binding domains"/>
    <property type="match status" value="1"/>
</dbReference>
<feature type="binding site" evidence="4">
    <location>
        <position position="116"/>
    </location>
    <ligand>
        <name>substrate</name>
    </ligand>
</feature>
<dbReference type="SUPFAM" id="SSF51621">
    <property type="entry name" value="Phosphoenolpyruvate/pyruvate domain"/>
    <property type="match status" value="1"/>
</dbReference>
<dbReference type="InterPro" id="IPR040442">
    <property type="entry name" value="Pyrv_kinase-like_dom_sf"/>
</dbReference>
<feature type="binding site" evidence="5">
    <location>
        <position position="142"/>
    </location>
    <ligand>
        <name>Mg(2+)</name>
        <dbReference type="ChEBI" id="CHEBI:18420"/>
    </ligand>
</feature>
<protein>
    <submittedName>
        <fullName evidence="7">CoA ester lyase</fullName>
    </submittedName>
</protein>
<evidence type="ECO:0000313" key="7">
    <source>
        <dbReference type="EMBL" id="PMB98624.1"/>
    </source>
</evidence>
<dbReference type="InterPro" id="IPR015813">
    <property type="entry name" value="Pyrv/PenolPyrv_kinase-like_dom"/>
</dbReference>
<proteinExistence type="predicted"/>
<feature type="binding site" evidence="5">
    <location>
        <position position="116"/>
    </location>
    <ligand>
        <name>Mg(2+)</name>
        <dbReference type="ChEBI" id="CHEBI:18420"/>
    </ligand>
</feature>
<keyword evidence="7" id="KW-0456">Lyase</keyword>
<evidence type="ECO:0000256" key="1">
    <source>
        <dbReference type="ARBA" id="ARBA00001946"/>
    </source>
</evidence>
<dbReference type="OrthoDB" id="5172636at2"/>
<dbReference type="EMBL" id="PNFZ01000002">
    <property type="protein sequence ID" value="PMB98624.1"/>
    <property type="molecule type" value="Genomic_DNA"/>
</dbReference>
<dbReference type="PANTHER" id="PTHR32308:SF10">
    <property type="entry name" value="CITRATE LYASE SUBUNIT BETA"/>
    <property type="match status" value="1"/>
</dbReference>
<dbReference type="Pfam" id="PF03328">
    <property type="entry name" value="HpcH_HpaI"/>
    <property type="match status" value="1"/>
</dbReference>
<dbReference type="GO" id="GO:0016829">
    <property type="term" value="F:lyase activity"/>
    <property type="evidence" value="ECO:0007669"/>
    <property type="project" value="UniProtKB-KW"/>
</dbReference>
<evidence type="ECO:0000313" key="8">
    <source>
        <dbReference type="Proteomes" id="UP000235703"/>
    </source>
</evidence>
<evidence type="ECO:0000259" key="6">
    <source>
        <dbReference type="Pfam" id="PF03328"/>
    </source>
</evidence>
<keyword evidence="8" id="KW-1185">Reference proteome</keyword>
<evidence type="ECO:0000256" key="3">
    <source>
        <dbReference type="ARBA" id="ARBA00022842"/>
    </source>
</evidence>
<evidence type="ECO:0000256" key="5">
    <source>
        <dbReference type="PIRSR" id="PIRSR015582-2"/>
    </source>
</evidence>
<evidence type="ECO:0000256" key="4">
    <source>
        <dbReference type="PIRSR" id="PIRSR015582-1"/>
    </source>
</evidence>